<name>A0A7D4KS41_9MICC</name>
<dbReference type="Proteomes" id="UP000769484">
    <property type="component" value="Unassembled WGS sequence"/>
</dbReference>
<feature type="transmembrane region" description="Helical" evidence="3">
    <location>
        <begin position="183"/>
        <end position="201"/>
    </location>
</feature>
<organism evidence="4 5">
    <name type="scientific">Rothia dentocariosa</name>
    <dbReference type="NCBI Taxonomy" id="2047"/>
    <lineage>
        <taxon>Bacteria</taxon>
        <taxon>Bacillati</taxon>
        <taxon>Actinomycetota</taxon>
        <taxon>Actinomycetes</taxon>
        <taxon>Micrococcales</taxon>
        <taxon>Micrococcaceae</taxon>
        <taxon>Rothia</taxon>
    </lineage>
</organism>
<evidence type="ECO:0000256" key="2">
    <source>
        <dbReference type="SAM" id="MobiDB-lite"/>
    </source>
</evidence>
<dbReference type="InterPro" id="IPR007060">
    <property type="entry name" value="FtsL/DivIC"/>
</dbReference>
<comment type="caution">
    <text evidence="4">The sequence shown here is derived from an EMBL/GenBank/DDBJ whole genome shotgun (WGS) entry which is preliminary data.</text>
</comment>
<evidence type="ECO:0000313" key="4">
    <source>
        <dbReference type="EMBL" id="MBF1649577.1"/>
    </source>
</evidence>
<accession>A0A7D4KS41</accession>
<evidence type="ECO:0000256" key="1">
    <source>
        <dbReference type="SAM" id="Coils"/>
    </source>
</evidence>
<feature type="compositionally biased region" description="Basic and acidic residues" evidence="2">
    <location>
        <begin position="147"/>
        <end position="164"/>
    </location>
</feature>
<gene>
    <name evidence="4" type="ORF">HXO56_05725</name>
</gene>
<feature type="region of interest" description="Disordered" evidence="2">
    <location>
        <begin position="1"/>
        <end position="122"/>
    </location>
</feature>
<keyword evidence="1" id="KW-0175">Coiled coil</keyword>
<sequence>MAQRDGRERRKSPAGQEPRRGRTSRGSQSAAARESLSDAPASARKSRARKQKAHKPGSSRTTNTADKRAQQKPTARRSKATLPPPQPAHRESHNQQVKSASVKSSAPAAKEPHITATHRTVEERSYLQRPAWMRAANSFFGARTRAHRTDRERDARERRIHREHDEDENYETPVAAHRFSGKFLGILIMIAVLLLGTAYPLTNYVDQQREINTTRARIAELKQENVQLQAEKTWWQDDDYVRQQARSRLFYVAPGDTPYTVTGIDSDDGRADSTSASGKNAPEDSWTNKLWGSLNDGKAPSPKPADK</sequence>
<feature type="compositionally biased region" description="Basic residues" evidence="2">
    <location>
        <begin position="44"/>
        <end position="57"/>
    </location>
</feature>
<feature type="compositionally biased region" description="Low complexity" evidence="2">
    <location>
        <begin position="97"/>
        <end position="109"/>
    </location>
</feature>
<evidence type="ECO:0000256" key="3">
    <source>
        <dbReference type="SAM" id="Phobius"/>
    </source>
</evidence>
<evidence type="ECO:0000313" key="5">
    <source>
        <dbReference type="Proteomes" id="UP000769484"/>
    </source>
</evidence>
<dbReference type="Pfam" id="PF04977">
    <property type="entry name" value="DivIC"/>
    <property type="match status" value="1"/>
</dbReference>
<proteinExistence type="predicted"/>
<dbReference type="EMBL" id="JABZXJ010000018">
    <property type="protein sequence ID" value="MBF1649577.1"/>
    <property type="molecule type" value="Genomic_DNA"/>
</dbReference>
<keyword evidence="3" id="KW-0812">Transmembrane</keyword>
<reference evidence="4" key="1">
    <citation type="submission" date="2020-04" db="EMBL/GenBank/DDBJ databases">
        <title>Deep metagenomics examines the oral microbiome during advanced dental caries in children, revealing novel taxa and co-occurrences with host molecules.</title>
        <authorList>
            <person name="Baker J.L."/>
            <person name="Morton J.T."/>
            <person name="Dinis M."/>
            <person name="Alvarez R."/>
            <person name="Tran N.C."/>
            <person name="Knight R."/>
            <person name="Edlund A."/>
        </authorList>
    </citation>
    <scope>NUCLEOTIDE SEQUENCE</scope>
    <source>
        <strain evidence="4">JCVI_47_bin.4</strain>
    </source>
</reference>
<feature type="region of interest" description="Disordered" evidence="2">
    <location>
        <begin position="143"/>
        <end position="164"/>
    </location>
</feature>
<feature type="region of interest" description="Disordered" evidence="2">
    <location>
        <begin position="261"/>
        <end position="307"/>
    </location>
</feature>
<keyword evidence="3" id="KW-1133">Transmembrane helix</keyword>
<feature type="coiled-coil region" evidence="1">
    <location>
        <begin position="204"/>
        <end position="238"/>
    </location>
</feature>
<keyword evidence="3" id="KW-0472">Membrane</keyword>
<protein>
    <submittedName>
        <fullName evidence="4">Septum formation initiator family protein</fullName>
    </submittedName>
</protein>
<dbReference type="AlphaFoldDB" id="A0A7D4KS41"/>